<dbReference type="InterPro" id="IPR036134">
    <property type="entry name" value="Crypto/Photolyase_FAD-like_sf"/>
</dbReference>
<dbReference type="Gene3D" id="1.10.579.10">
    <property type="entry name" value="DNA Cyclobutane Dipyrimidine Photolyase, subunit A, domain 3"/>
    <property type="match status" value="2"/>
</dbReference>
<evidence type="ECO:0000256" key="3">
    <source>
        <dbReference type="ARBA" id="ARBA00022827"/>
    </source>
</evidence>
<dbReference type="GO" id="GO:0005634">
    <property type="term" value="C:nucleus"/>
    <property type="evidence" value="ECO:0007669"/>
    <property type="project" value="TreeGrafter"/>
</dbReference>
<gene>
    <name evidence="6" type="ORF">TCMB3V08_LOCUS8358</name>
</gene>
<dbReference type="InterPro" id="IPR036155">
    <property type="entry name" value="Crypto/Photolyase_N_sf"/>
</dbReference>
<dbReference type="PANTHER" id="PTHR11455">
    <property type="entry name" value="CRYPTOCHROME"/>
    <property type="match status" value="1"/>
</dbReference>
<dbReference type="SUPFAM" id="SSF52425">
    <property type="entry name" value="Cryptochrome/photolyase, N-terminal domain"/>
    <property type="match status" value="1"/>
</dbReference>
<evidence type="ECO:0000259" key="5">
    <source>
        <dbReference type="PROSITE" id="PS51645"/>
    </source>
</evidence>
<reference evidence="6" key="1">
    <citation type="submission" date="2020-11" db="EMBL/GenBank/DDBJ databases">
        <authorList>
            <person name="Tran Van P."/>
        </authorList>
    </citation>
    <scope>NUCLEOTIDE SEQUENCE</scope>
</reference>
<dbReference type="GO" id="GO:0032922">
    <property type="term" value="P:circadian regulation of gene expression"/>
    <property type="evidence" value="ECO:0007669"/>
    <property type="project" value="TreeGrafter"/>
</dbReference>
<dbReference type="InterPro" id="IPR005101">
    <property type="entry name" value="Cryptochr/Photolyase_FAD-bd"/>
</dbReference>
<dbReference type="GO" id="GO:0005737">
    <property type="term" value="C:cytoplasm"/>
    <property type="evidence" value="ECO:0007669"/>
    <property type="project" value="TreeGrafter"/>
</dbReference>
<feature type="binding site" evidence="4">
    <location>
        <begin position="252"/>
        <end position="256"/>
    </location>
    <ligand>
        <name>FAD</name>
        <dbReference type="ChEBI" id="CHEBI:57692"/>
    </ligand>
</feature>
<comment type="similarity">
    <text evidence="1">Belongs to the DNA photolyase class-1 family.</text>
</comment>
<evidence type="ECO:0000313" key="6">
    <source>
        <dbReference type="EMBL" id="CAD7575775.1"/>
    </source>
</evidence>
<dbReference type="Gene3D" id="3.40.50.620">
    <property type="entry name" value="HUPs"/>
    <property type="match status" value="1"/>
</dbReference>
<dbReference type="InterPro" id="IPR006050">
    <property type="entry name" value="DNA_photolyase_N"/>
</dbReference>
<evidence type="ECO:0000256" key="1">
    <source>
        <dbReference type="ARBA" id="ARBA00005862"/>
    </source>
</evidence>
<keyword evidence="2 4" id="KW-0285">Flavoprotein</keyword>
<dbReference type="PANTHER" id="PTHR11455:SF9">
    <property type="entry name" value="CRYPTOCHROME CIRCADIAN CLOCK 5 ISOFORM X1"/>
    <property type="match status" value="1"/>
</dbReference>
<name>A0A7R9JB73_TIMCA</name>
<feature type="binding site" evidence="4">
    <location>
        <begin position="292"/>
        <end position="299"/>
    </location>
    <ligand>
        <name>FAD</name>
        <dbReference type="ChEBI" id="CHEBI:57692"/>
    </ligand>
</feature>
<dbReference type="SUPFAM" id="SSF48173">
    <property type="entry name" value="Cryptochrome/photolyase FAD-binding domain"/>
    <property type="match status" value="2"/>
</dbReference>
<sequence length="668" mass="75531">MAEGTTIHWFRKGLRIHDNPALLAAIEKIDGIHYELRPVFVLDPWIVKKLRVGPNRWRFLQQALTDLDNNLHSIGSRLYVLRGKPEEVFPRVFLEWRVRKLTFESDTEPYALERDASVEKLARSAGVSVIQKVSHTLYNPESVIRANLGKPPLTYQKMLSVLDSLGTPVCPVATPKDLPQACLPSRCAPGDNTLVVPTLEELGVEEDQLGPCLFPGGETHALQRMRNCLKNKAWVCKFEKPNTSPNSLEPSTTVLSPYLKFGCLSTRTLYHQLKQTIGNASHSKPPVSLIGQLMWREFYYVVAAGTPNFDKMVGNPVCCQVPWDTNPKYLEAWTKLRQEGWIHHLARHAVACFLTRGDLWISWEEGQKFRRNVEAPDLEHPERSSVSYQWWEKLQVQSYSVLVCLQGSASSVSYQWWEKLLVQSYSVLVCLQGSASSVSYQWWEKLLAQSYSVLVCLQGSASSVSYQCWEKLLAQSYSVLVCLQGSASSVFYQCWEKLLVQSYSVLVCLQGSASSVSYQCWEKLLVQSDSLLVCLQGSASSVSYQCWEKLLTHELLGPRVFTRECELSLLPVQSDSLLVCLQGSASLVSYQCWEKLLVQSDSLLVCLQGSASLPSNRVFEELLLDADWALNAGNWMWLSASAFFHQFFRVYSPVAFGKKTDKFGDYIK</sequence>
<keyword evidence="3 4" id="KW-0274">FAD</keyword>
<feature type="domain" description="Photolyase/cryptochrome alpha/beta" evidence="5">
    <location>
        <begin position="4"/>
        <end position="137"/>
    </location>
</feature>
<dbReference type="InterPro" id="IPR002081">
    <property type="entry name" value="Cryptochrome/DNA_photolyase_1"/>
</dbReference>
<organism evidence="6">
    <name type="scientific">Timema californicum</name>
    <name type="common">California timema</name>
    <name type="synonym">Walking stick</name>
    <dbReference type="NCBI Taxonomy" id="61474"/>
    <lineage>
        <taxon>Eukaryota</taxon>
        <taxon>Metazoa</taxon>
        <taxon>Ecdysozoa</taxon>
        <taxon>Arthropoda</taxon>
        <taxon>Hexapoda</taxon>
        <taxon>Insecta</taxon>
        <taxon>Pterygota</taxon>
        <taxon>Neoptera</taxon>
        <taxon>Polyneoptera</taxon>
        <taxon>Phasmatodea</taxon>
        <taxon>Timematodea</taxon>
        <taxon>Timematoidea</taxon>
        <taxon>Timematidae</taxon>
        <taxon>Timema</taxon>
    </lineage>
</organism>
<dbReference type="Gene3D" id="1.25.40.80">
    <property type="match status" value="1"/>
</dbReference>
<dbReference type="GO" id="GO:0003677">
    <property type="term" value="F:DNA binding"/>
    <property type="evidence" value="ECO:0007669"/>
    <property type="project" value="TreeGrafter"/>
</dbReference>
<dbReference type="GO" id="GO:0003904">
    <property type="term" value="F:deoxyribodipyrimidine photo-lyase activity"/>
    <property type="evidence" value="ECO:0007669"/>
    <property type="project" value="TreeGrafter"/>
</dbReference>
<evidence type="ECO:0000256" key="2">
    <source>
        <dbReference type="ARBA" id="ARBA00022630"/>
    </source>
</evidence>
<protein>
    <submittedName>
        <fullName evidence="6">(California timema) hypothetical protein</fullName>
    </submittedName>
</protein>
<evidence type="ECO:0000256" key="4">
    <source>
        <dbReference type="PIRSR" id="PIRSR602081-1"/>
    </source>
</evidence>
<dbReference type="GO" id="GO:0043153">
    <property type="term" value="P:entrainment of circadian clock by photoperiod"/>
    <property type="evidence" value="ECO:0007669"/>
    <property type="project" value="TreeGrafter"/>
</dbReference>
<dbReference type="PROSITE" id="PS51645">
    <property type="entry name" value="PHR_CRY_ALPHA_BETA"/>
    <property type="match status" value="1"/>
</dbReference>
<dbReference type="GO" id="GO:0071949">
    <property type="term" value="F:FAD binding"/>
    <property type="evidence" value="ECO:0007669"/>
    <property type="project" value="TreeGrafter"/>
</dbReference>
<dbReference type="AlphaFoldDB" id="A0A7R9JB73"/>
<proteinExistence type="inferred from homology"/>
<dbReference type="InterPro" id="IPR014729">
    <property type="entry name" value="Rossmann-like_a/b/a_fold"/>
</dbReference>
<dbReference type="EMBL" id="OE183548">
    <property type="protein sequence ID" value="CAD7575775.1"/>
    <property type="molecule type" value="Genomic_DNA"/>
</dbReference>
<dbReference type="Pfam" id="PF03441">
    <property type="entry name" value="FAD_binding_7"/>
    <property type="match status" value="2"/>
</dbReference>
<dbReference type="Pfam" id="PF00875">
    <property type="entry name" value="DNA_photolyase"/>
    <property type="match status" value="1"/>
</dbReference>
<accession>A0A7R9JB73</accession>
<comment type="cofactor">
    <cofactor evidence="4">
        <name>FAD</name>
        <dbReference type="ChEBI" id="CHEBI:57692"/>
    </cofactor>
    <text evidence="4">Binds 1 FAD per subunit.</text>
</comment>